<feature type="compositionally biased region" description="Low complexity" evidence="2">
    <location>
        <begin position="61"/>
        <end position="73"/>
    </location>
</feature>
<feature type="domain" description="CsbD-like" evidence="3">
    <location>
        <begin position="4"/>
        <end position="55"/>
    </location>
</feature>
<protein>
    <submittedName>
        <fullName evidence="4">CsbD family protein</fullName>
    </submittedName>
</protein>
<feature type="region of interest" description="Disordered" evidence="2">
    <location>
        <begin position="35"/>
        <end position="73"/>
    </location>
</feature>
<comment type="similarity">
    <text evidence="1">Belongs to the UPF0337 (CsbD) family.</text>
</comment>
<evidence type="ECO:0000313" key="4">
    <source>
        <dbReference type="EMBL" id="NNG24509.1"/>
    </source>
</evidence>
<gene>
    <name evidence="4" type="ORF">HGB41_16070</name>
</gene>
<accession>A0A7Y2P234</accession>
<sequence length="73" mass="7877">MNKDQVAGKLKDIGGKIQEEFGDAIDSPEQEAKGLANQVEGKTQKKLGDVREALDDATDGRTTTTTTTTTRRP</sequence>
<dbReference type="InterPro" id="IPR036629">
    <property type="entry name" value="YjbJ_sf"/>
</dbReference>
<dbReference type="InterPro" id="IPR008462">
    <property type="entry name" value="CsbD"/>
</dbReference>
<feature type="compositionally biased region" description="Basic and acidic residues" evidence="2">
    <location>
        <begin position="42"/>
        <end position="54"/>
    </location>
</feature>
<dbReference type="EMBL" id="JABAIV010000005">
    <property type="protein sequence ID" value="NNG24509.1"/>
    <property type="molecule type" value="Genomic_DNA"/>
</dbReference>
<dbReference type="RefSeq" id="WP_171086213.1">
    <property type="nucleotide sequence ID" value="NZ_JABAIV010000005.1"/>
</dbReference>
<name>A0A7Y2P234_9BURK</name>
<comment type="caution">
    <text evidence="4">The sequence shown here is derived from an EMBL/GenBank/DDBJ whole genome shotgun (WGS) entry which is preliminary data.</text>
</comment>
<dbReference type="Pfam" id="PF05532">
    <property type="entry name" value="CsbD"/>
    <property type="match status" value="1"/>
</dbReference>
<evidence type="ECO:0000256" key="2">
    <source>
        <dbReference type="SAM" id="MobiDB-lite"/>
    </source>
</evidence>
<proteinExistence type="inferred from homology"/>
<keyword evidence="5" id="KW-1185">Reference proteome</keyword>
<dbReference type="AlphaFoldDB" id="A0A7Y2P234"/>
<dbReference type="SUPFAM" id="SSF69047">
    <property type="entry name" value="Hypothetical protein YjbJ"/>
    <property type="match status" value="1"/>
</dbReference>
<reference evidence="4 5" key="1">
    <citation type="submission" date="2020-04" db="EMBL/GenBank/DDBJ databases">
        <title>Massilia sp. nov., a cold adapted bacteria isolated from Arctic soil.</title>
        <authorList>
            <person name="Son J."/>
            <person name="Ka J.-O."/>
        </authorList>
    </citation>
    <scope>NUCLEOTIDE SEQUENCE [LARGE SCALE GENOMIC DNA]</scope>
    <source>
        <strain evidence="4 5">ML15P13</strain>
    </source>
</reference>
<organism evidence="4 5">
    <name type="scientific">Telluria aromaticivorans</name>
    <dbReference type="NCBI Taxonomy" id="2725995"/>
    <lineage>
        <taxon>Bacteria</taxon>
        <taxon>Pseudomonadati</taxon>
        <taxon>Pseudomonadota</taxon>
        <taxon>Betaproteobacteria</taxon>
        <taxon>Burkholderiales</taxon>
        <taxon>Oxalobacteraceae</taxon>
        <taxon>Telluria group</taxon>
        <taxon>Telluria</taxon>
    </lineage>
</organism>
<evidence type="ECO:0000256" key="1">
    <source>
        <dbReference type="ARBA" id="ARBA00009129"/>
    </source>
</evidence>
<dbReference type="Proteomes" id="UP000533905">
    <property type="component" value="Unassembled WGS sequence"/>
</dbReference>
<dbReference type="Gene3D" id="1.10.1470.10">
    <property type="entry name" value="YjbJ"/>
    <property type="match status" value="1"/>
</dbReference>
<evidence type="ECO:0000313" key="5">
    <source>
        <dbReference type="Proteomes" id="UP000533905"/>
    </source>
</evidence>
<evidence type="ECO:0000259" key="3">
    <source>
        <dbReference type="Pfam" id="PF05532"/>
    </source>
</evidence>